<dbReference type="RefSeq" id="WP_147871039.1">
    <property type="nucleotide sequence ID" value="NZ_CP036264.1"/>
</dbReference>
<sequence>MPAQFDSFGIRFLYPDNWSVADRGEDEGDQGATLDFPGGGFFSLELTGAEAVGPLIDRIVSTIAADYEDLEREDVTLDVLPAGTAVTDLRFYYLDLLIISRIAVLKQGNDSSPDDVLLVQMQAESRDFDKNEPVFAAILKQIADAG</sequence>
<reference evidence="1 2" key="1">
    <citation type="submission" date="2019-02" db="EMBL/GenBank/DDBJ databases">
        <title>Planctomycetal bacteria perform biofilm scaping via a novel small molecule.</title>
        <authorList>
            <person name="Jeske O."/>
            <person name="Boedeker C."/>
            <person name="Wiegand S."/>
            <person name="Breitling P."/>
            <person name="Kallscheuer N."/>
            <person name="Jogler M."/>
            <person name="Rohde M."/>
            <person name="Petersen J."/>
            <person name="Medema M.H."/>
            <person name="Surup F."/>
            <person name="Jogler C."/>
        </authorList>
    </citation>
    <scope>NUCLEOTIDE SEQUENCE [LARGE SCALE GENOMIC DNA]</scope>
    <source>
        <strain evidence="1 2">Mal15</strain>
    </source>
</reference>
<evidence type="ECO:0008006" key="3">
    <source>
        <dbReference type="Google" id="ProtNLM"/>
    </source>
</evidence>
<name>A0A5B9ML33_9BACT</name>
<evidence type="ECO:0000313" key="1">
    <source>
        <dbReference type="EMBL" id="QEG02042.1"/>
    </source>
</evidence>
<gene>
    <name evidence="1" type="ORF">Mal15_61250</name>
</gene>
<dbReference type="AlphaFoldDB" id="A0A5B9ML33"/>
<accession>A0A5B9ML33</accession>
<evidence type="ECO:0000313" key="2">
    <source>
        <dbReference type="Proteomes" id="UP000321353"/>
    </source>
</evidence>
<dbReference type="Proteomes" id="UP000321353">
    <property type="component" value="Chromosome"/>
</dbReference>
<organism evidence="1 2">
    <name type="scientific">Stieleria maiorica</name>
    <dbReference type="NCBI Taxonomy" id="2795974"/>
    <lineage>
        <taxon>Bacteria</taxon>
        <taxon>Pseudomonadati</taxon>
        <taxon>Planctomycetota</taxon>
        <taxon>Planctomycetia</taxon>
        <taxon>Pirellulales</taxon>
        <taxon>Pirellulaceae</taxon>
        <taxon>Stieleria</taxon>
    </lineage>
</organism>
<dbReference type="EMBL" id="CP036264">
    <property type="protein sequence ID" value="QEG02042.1"/>
    <property type="molecule type" value="Genomic_DNA"/>
</dbReference>
<keyword evidence="2" id="KW-1185">Reference proteome</keyword>
<proteinExistence type="predicted"/>
<protein>
    <recommendedName>
        <fullName evidence="3">DUF1795 domain-containing protein</fullName>
    </recommendedName>
</protein>
<dbReference type="KEGG" id="smam:Mal15_61250"/>